<dbReference type="AlphaFoldDB" id="A0A7S1TI85"/>
<evidence type="ECO:0000313" key="1">
    <source>
        <dbReference type="EMBL" id="CAD9236685.1"/>
    </source>
</evidence>
<accession>A0A7S1TI85</accession>
<organism evidence="1">
    <name type="scientific">Compsopogon caeruleus</name>
    <dbReference type="NCBI Taxonomy" id="31354"/>
    <lineage>
        <taxon>Eukaryota</taxon>
        <taxon>Rhodophyta</taxon>
        <taxon>Compsopogonophyceae</taxon>
        <taxon>Compsopogonales</taxon>
        <taxon>Compsopogonaceae</taxon>
        <taxon>Compsopogon</taxon>
    </lineage>
</organism>
<reference evidence="1" key="1">
    <citation type="submission" date="2021-01" db="EMBL/GenBank/DDBJ databases">
        <authorList>
            <person name="Corre E."/>
            <person name="Pelletier E."/>
            <person name="Niang G."/>
            <person name="Scheremetjew M."/>
            <person name="Finn R."/>
            <person name="Kale V."/>
            <person name="Holt S."/>
            <person name="Cochrane G."/>
            <person name="Meng A."/>
            <person name="Brown T."/>
            <person name="Cohen L."/>
        </authorList>
    </citation>
    <scope>NUCLEOTIDE SEQUENCE</scope>
    <source>
        <strain evidence="1">SAG 36.94</strain>
    </source>
</reference>
<protein>
    <submittedName>
        <fullName evidence="1">Uncharacterized protein</fullName>
    </submittedName>
</protein>
<dbReference type="EMBL" id="HBGH01015815">
    <property type="protein sequence ID" value="CAD9236685.1"/>
    <property type="molecule type" value="Transcribed_RNA"/>
</dbReference>
<sequence length="561" mass="63338">MKLENVELKYSALATSPALLLEKIEGACCIASHPMPSVHMCSAWKSGATVGLVVCVCLGSLYRLFVAESTSSTPTTRPKGVKSLRHLPLEHEPRSPGYEISFLNDLLHENKVDEQKISSICEIHLPRGISIEETLNSVLRGLSSDNGDNNTSNVSLQENHVHFRRVIGCASFQKLTGLSLVLEESLNRLARLYLESYMHMVIHEKELILLHHISKSRGTSHCDLAWLNGCKGFGPGPRKGVVAKTNGDPVEQELQHFPNCNSAWLRDQPLWGQAEAGKYNGTQRCSRRLHLARKYGMNFLANENFLETTPCPRVLEWEFLRDPVDRSVSHFRHIHRSHNLSSCFHARDGAGLNCTQSFYRLFDNFMTRSLSGPDGYFKPAGQITDSDLDVAILRLMKIDVLMVEGVHREMERTLLRILLGFHRWRLGFPSNLDSSGDILPLHVRRLLIRSTKYDAELFKVAQALQALDLVVYGRAILSCGDPDAFSLLCQAYRERMKEFEPLSGGPKYGREYQARVRRQEGFSCGCGWIGSHELNRRVNNAYAEQLQLPPFQSCPRHGIFE</sequence>
<gene>
    <name evidence="1" type="ORF">CCAE0312_LOCUS8782</name>
</gene>
<proteinExistence type="predicted"/>
<name>A0A7S1TI85_9RHOD</name>